<protein>
    <submittedName>
        <fullName evidence="1">Type II-A CRISPR-associated protein Csn2</fullName>
    </submittedName>
</protein>
<organism evidence="1 2">
    <name type="scientific">Aeriscardovia aeriphila</name>
    <dbReference type="NCBI Taxonomy" id="218139"/>
    <lineage>
        <taxon>Bacteria</taxon>
        <taxon>Bacillati</taxon>
        <taxon>Actinomycetota</taxon>
        <taxon>Actinomycetes</taxon>
        <taxon>Bifidobacteriales</taxon>
        <taxon>Bifidobacteriaceae</taxon>
        <taxon>Aeriscardovia</taxon>
    </lineage>
</organism>
<evidence type="ECO:0000313" key="1">
    <source>
        <dbReference type="EMBL" id="OZG55158.1"/>
    </source>
</evidence>
<dbReference type="InterPro" id="IPR010146">
    <property type="entry name" value="CRISPR-assoc_prot_Csn2-typ"/>
</dbReference>
<dbReference type="InterPro" id="IPR038600">
    <property type="entry name" value="Csn2_sf"/>
</dbReference>
<sequence>MITRMATPMMEHPIEPQLGINVIAMENTSAYFDLVQSISSSEEKWLFFSDKKRVIASKVCIFLGDPASGIDVNSLFKKVMFSQLISFLQDEQYQELHEITEQLYQFMVNLVMSNEMDIELDNEFDPKLLLELFHPRLAESDANSAFEVLQDIIKIAGALQVEQTLVLLHVFDYCTNEQIEYLQRETLRQELQVLCLERSNQPLEFEKGRNWYLDADWTELY</sequence>
<comment type="caution">
    <text evidence="1">The sequence shown here is derived from an EMBL/GenBank/DDBJ whole genome shotgun (WGS) entry which is preliminary data.</text>
</comment>
<dbReference type="EMBL" id="MWWU01000004">
    <property type="protein sequence ID" value="OZG55158.1"/>
    <property type="molecule type" value="Genomic_DNA"/>
</dbReference>
<dbReference type="Pfam" id="PF09711">
    <property type="entry name" value="Cas_Csn2"/>
    <property type="match status" value="1"/>
</dbReference>
<dbReference type="Proteomes" id="UP000228976">
    <property type="component" value="Unassembled WGS sequence"/>
</dbReference>
<dbReference type="AlphaFoldDB" id="A0A261F7U8"/>
<accession>A0A261F7U8</accession>
<dbReference type="NCBIfam" id="TIGR01866">
    <property type="entry name" value="cas_Csn2"/>
    <property type="match status" value="1"/>
</dbReference>
<gene>
    <name evidence="1" type="ORF">AEAE_1136</name>
</gene>
<dbReference type="Gene3D" id="3.40.50.11940">
    <property type="match status" value="1"/>
</dbReference>
<keyword evidence="2" id="KW-1185">Reference proteome</keyword>
<reference evidence="1 2" key="1">
    <citation type="journal article" date="2017" name="BMC Genomics">
        <title>Comparative genomic and phylogenomic analyses of the Bifidobacteriaceae family.</title>
        <authorList>
            <person name="Lugli G.A."/>
            <person name="Milani C."/>
            <person name="Turroni F."/>
            <person name="Duranti S."/>
            <person name="Mancabelli L."/>
            <person name="Mangifesta M."/>
            <person name="Ferrario C."/>
            <person name="Modesto M."/>
            <person name="Mattarelli P."/>
            <person name="Jiri K."/>
            <person name="van Sinderen D."/>
            <person name="Ventura M."/>
        </authorList>
    </citation>
    <scope>NUCLEOTIDE SEQUENCE [LARGE SCALE GENOMIC DNA]</scope>
    <source>
        <strain evidence="1 2">LMG 21773</strain>
    </source>
</reference>
<proteinExistence type="predicted"/>
<name>A0A261F7U8_9BIFI</name>
<evidence type="ECO:0000313" key="2">
    <source>
        <dbReference type="Proteomes" id="UP000228976"/>
    </source>
</evidence>